<dbReference type="InterPro" id="IPR050408">
    <property type="entry name" value="HGPRT"/>
</dbReference>
<organism evidence="2">
    <name type="scientific">marine sediment metagenome</name>
    <dbReference type="NCBI Taxonomy" id="412755"/>
    <lineage>
        <taxon>unclassified sequences</taxon>
        <taxon>metagenomes</taxon>
        <taxon>ecological metagenomes</taxon>
    </lineage>
</organism>
<protein>
    <recommendedName>
        <fullName evidence="1">Phosphoribosyltransferase domain-containing protein</fullName>
    </recommendedName>
</protein>
<sequence>MQFAHESEGEFARILDFYGISWLYEPSTFPLRRKGERIVEAFTPDFFLPDLNLYIELTTLRQKLTTEKNRKVRLLRELYPQVNVKLLNKKDYLRLLAKYGYGPPDAKKVPDIDRVLISTRQIQRRVAELGAQISRDYSGQAPVAVGVLKGVFFFMADLLRHTSLPVSVDFMAISSYEGDSGGAVKILKDLDLSIADQHVLLVEDIVDTGMTLNRILERLRSHRPASLKVCALL</sequence>
<reference evidence="2" key="1">
    <citation type="journal article" date="2014" name="Front. Microbiol.">
        <title>High frequency of phylogenetically diverse reductive dehalogenase-homologous genes in deep subseafloor sedimentary metagenomes.</title>
        <authorList>
            <person name="Kawai M."/>
            <person name="Futagami T."/>
            <person name="Toyoda A."/>
            <person name="Takaki Y."/>
            <person name="Nishi S."/>
            <person name="Hori S."/>
            <person name="Arai W."/>
            <person name="Tsubouchi T."/>
            <person name="Morono Y."/>
            <person name="Uchiyama I."/>
            <person name="Ito T."/>
            <person name="Fujiyama A."/>
            <person name="Inagaki F."/>
            <person name="Takami H."/>
        </authorList>
    </citation>
    <scope>NUCLEOTIDE SEQUENCE</scope>
    <source>
        <strain evidence="2">Expedition CK06-06</strain>
    </source>
</reference>
<dbReference type="CDD" id="cd06223">
    <property type="entry name" value="PRTases_typeI"/>
    <property type="match status" value="1"/>
</dbReference>
<dbReference type="GO" id="GO:0004422">
    <property type="term" value="F:hypoxanthine phosphoribosyltransferase activity"/>
    <property type="evidence" value="ECO:0007669"/>
    <property type="project" value="TreeGrafter"/>
</dbReference>
<dbReference type="GO" id="GO:0006178">
    <property type="term" value="P:guanine salvage"/>
    <property type="evidence" value="ECO:0007669"/>
    <property type="project" value="TreeGrafter"/>
</dbReference>
<dbReference type="Pfam" id="PF00156">
    <property type="entry name" value="Pribosyltran"/>
    <property type="match status" value="1"/>
</dbReference>
<dbReference type="GO" id="GO:0005829">
    <property type="term" value="C:cytosol"/>
    <property type="evidence" value="ECO:0007669"/>
    <property type="project" value="TreeGrafter"/>
</dbReference>
<feature type="non-terminal residue" evidence="2">
    <location>
        <position position="233"/>
    </location>
</feature>
<proteinExistence type="predicted"/>
<dbReference type="PANTHER" id="PTHR43340:SF1">
    <property type="entry name" value="HYPOXANTHINE PHOSPHORIBOSYLTRANSFERASE"/>
    <property type="match status" value="1"/>
</dbReference>
<dbReference type="Gene3D" id="3.40.50.2020">
    <property type="match status" value="1"/>
</dbReference>
<dbReference type="GO" id="GO:0046100">
    <property type="term" value="P:hypoxanthine metabolic process"/>
    <property type="evidence" value="ECO:0007669"/>
    <property type="project" value="TreeGrafter"/>
</dbReference>
<dbReference type="InterPro" id="IPR000836">
    <property type="entry name" value="PRTase_dom"/>
</dbReference>
<evidence type="ECO:0000313" key="2">
    <source>
        <dbReference type="EMBL" id="GAG03378.1"/>
    </source>
</evidence>
<name>X0USV5_9ZZZZ</name>
<dbReference type="Gene3D" id="3.40.91.30">
    <property type="match status" value="1"/>
</dbReference>
<feature type="domain" description="Phosphoribosyltransferase" evidence="1">
    <location>
        <begin position="120"/>
        <end position="232"/>
    </location>
</feature>
<accession>X0USV5</accession>
<dbReference type="GO" id="GO:0032264">
    <property type="term" value="P:IMP salvage"/>
    <property type="evidence" value="ECO:0007669"/>
    <property type="project" value="TreeGrafter"/>
</dbReference>
<evidence type="ECO:0000259" key="1">
    <source>
        <dbReference type="Pfam" id="PF00156"/>
    </source>
</evidence>
<dbReference type="EMBL" id="BARS01022733">
    <property type="protein sequence ID" value="GAG03378.1"/>
    <property type="molecule type" value="Genomic_DNA"/>
</dbReference>
<dbReference type="PANTHER" id="PTHR43340">
    <property type="entry name" value="HYPOXANTHINE-GUANINE PHOSPHORIBOSYLTRANSFERASE"/>
    <property type="match status" value="1"/>
</dbReference>
<dbReference type="GO" id="GO:0000287">
    <property type="term" value="F:magnesium ion binding"/>
    <property type="evidence" value="ECO:0007669"/>
    <property type="project" value="TreeGrafter"/>
</dbReference>
<comment type="caution">
    <text evidence="2">The sequence shown here is derived from an EMBL/GenBank/DDBJ whole genome shotgun (WGS) entry which is preliminary data.</text>
</comment>
<gene>
    <name evidence="2" type="ORF">S01H1_36297</name>
</gene>
<dbReference type="GO" id="GO:0032263">
    <property type="term" value="P:GMP salvage"/>
    <property type="evidence" value="ECO:0007669"/>
    <property type="project" value="TreeGrafter"/>
</dbReference>
<dbReference type="InterPro" id="IPR029057">
    <property type="entry name" value="PRTase-like"/>
</dbReference>
<dbReference type="SUPFAM" id="SSF53271">
    <property type="entry name" value="PRTase-like"/>
    <property type="match status" value="1"/>
</dbReference>
<dbReference type="AlphaFoldDB" id="X0USV5"/>